<dbReference type="InterPro" id="IPR050991">
    <property type="entry name" value="ECM_Regulatory_Proteins"/>
</dbReference>
<feature type="domain" description="Fibronectin type-III" evidence="3">
    <location>
        <begin position="128"/>
        <end position="225"/>
    </location>
</feature>
<dbReference type="SMART" id="SM00060">
    <property type="entry name" value="FN3"/>
    <property type="match status" value="1"/>
</dbReference>
<gene>
    <name evidence="4" type="ORF">TcWFU_009524</name>
</gene>
<dbReference type="CDD" id="cd00063">
    <property type="entry name" value="FN3"/>
    <property type="match status" value="2"/>
</dbReference>
<dbReference type="Gene3D" id="2.60.40.10">
    <property type="entry name" value="Immunoglobulins"/>
    <property type="match status" value="2"/>
</dbReference>
<name>A0ABR4Q0B6_9CEST</name>
<reference evidence="4 5" key="1">
    <citation type="journal article" date="2022" name="Front. Cell. Infect. Microbiol.">
        <title>The Genomes of Two Strains of Taenia crassiceps the Animal Model for the Study of Human Cysticercosis.</title>
        <authorList>
            <person name="Bobes R.J."/>
            <person name="Estrada K."/>
            <person name="Rios-Valencia D.G."/>
            <person name="Calderon-Gallegos A."/>
            <person name="de la Torre P."/>
            <person name="Carrero J.C."/>
            <person name="Sanchez-Flores A."/>
            <person name="Laclette J.P."/>
        </authorList>
    </citation>
    <scope>NUCLEOTIDE SEQUENCE [LARGE SCALE GENOMIC DNA]</scope>
    <source>
        <strain evidence="4">WFUcys</strain>
    </source>
</reference>
<dbReference type="EMBL" id="JAKROA010000021">
    <property type="protein sequence ID" value="KAL5103113.1"/>
    <property type="molecule type" value="Genomic_DNA"/>
</dbReference>
<evidence type="ECO:0000256" key="1">
    <source>
        <dbReference type="ARBA" id="ARBA00022737"/>
    </source>
</evidence>
<dbReference type="PROSITE" id="PS50853">
    <property type="entry name" value="FN3"/>
    <property type="match status" value="2"/>
</dbReference>
<evidence type="ECO:0000313" key="4">
    <source>
        <dbReference type="EMBL" id="KAL5103113.1"/>
    </source>
</evidence>
<protein>
    <recommendedName>
        <fullName evidence="3">Fibronectin type-III domain-containing protein</fullName>
    </recommendedName>
</protein>
<dbReference type="SUPFAM" id="SSF49265">
    <property type="entry name" value="Fibronectin type III"/>
    <property type="match status" value="1"/>
</dbReference>
<comment type="caution">
    <text evidence="4">The sequence shown here is derived from an EMBL/GenBank/DDBJ whole genome shotgun (WGS) entry which is preliminary data.</text>
</comment>
<dbReference type="InterPro" id="IPR036116">
    <property type="entry name" value="FN3_sf"/>
</dbReference>
<dbReference type="PANTHER" id="PTHR46708">
    <property type="entry name" value="TENASCIN"/>
    <property type="match status" value="1"/>
</dbReference>
<keyword evidence="1" id="KW-0677">Repeat</keyword>
<keyword evidence="2" id="KW-0732">Signal</keyword>
<evidence type="ECO:0000256" key="2">
    <source>
        <dbReference type="SAM" id="SignalP"/>
    </source>
</evidence>
<evidence type="ECO:0000313" key="5">
    <source>
        <dbReference type="Proteomes" id="UP001651158"/>
    </source>
</evidence>
<dbReference type="Pfam" id="PF00041">
    <property type="entry name" value="fn3"/>
    <property type="match status" value="1"/>
</dbReference>
<sequence>MALQLCLVLLASSIVHAESPREVVMEKPTFEAVYYEGSSFLDMKIHEPRNVIGEFGGYVVLMKSDDLEEDEDWIIVNTLTPRERECTIHDIESSTQYAITVQGLVLPNKRSENGDRVEFTVFNREESIPQNVRLEVVDSHTVKATWDPPAQHNGRITGYTIRWTADKKAQREITVSADTFYVFTNLKPEQTVSVTVRANSRPDSPNKLDYFGSFSDHETATTPPSNGGKLLPLTLFCAVP</sequence>
<evidence type="ECO:0000259" key="3">
    <source>
        <dbReference type="PROSITE" id="PS50853"/>
    </source>
</evidence>
<keyword evidence="5" id="KW-1185">Reference proteome</keyword>
<dbReference type="InterPro" id="IPR013783">
    <property type="entry name" value="Ig-like_fold"/>
</dbReference>
<organism evidence="4 5">
    <name type="scientific">Taenia crassiceps</name>
    <dbReference type="NCBI Taxonomy" id="6207"/>
    <lineage>
        <taxon>Eukaryota</taxon>
        <taxon>Metazoa</taxon>
        <taxon>Spiralia</taxon>
        <taxon>Lophotrochozoa</taxon>
        <taxon>Platyhelminthes</taxon>
        <taxon>Cestoda</taxon>
        <taxon>Eucestoda</taxon>
        <taxon>Cyclophyllidea</taxon>
        <taxon>Taeniidae</taxon>
        <taxon>Taenia</taxon>
    </lineage>
</organism>
<proteinExistence type="predicted"/>
<feature type="signal peptide" evidence="2">
    <location>
        <begin position="1"/>
        <end position="17"/>
    </location>
</feature>
<dbReference type="Proteomes" id="UP001651158">
    <property type="component" value="Unassembled WGS sequence"/>
</dbReference>
<feature type="chain" id="PRO_5046265705" description="Fibronectin type-III domain-containing protein" evidence="2">
    <location>
        <begin position="18"/>
        <end position="240"/>
    </location>
</feature>
<feature type="domain" description="Fibronectin type-III" evidence="3">
    <location>
        <begin position="24"/>
        <end position="124"/>
    </location>
</feature>
<dbReference type="InterPro" id="IPR003961">
    <property type="entry name" value="FN3_dom"/>
</dbReference>
<accession>A0ABR4Q0B6</accession>